<feature type="chain" id="PRO_5004588566" description="Ion transport domain-containing protein" evidence="1">
    <location>
        <begin position="18"/>
        <end position="57"/>
    </location>
</feature>
<evidence type="ECO:0008006" key="4">
    <source>
        <dbReference type="Google" id="ProtNLM"/>
    </source>
</evidence>
<keyword evidence="1" id="KW-0732">Signal</keyword>
<protein>
    <recommendedName>
        <fullName evidence="4">Ion transport domain-containing protein</fullName>
    </recommendedName>
</protein>
<sequence>MEFLQLVICLLIKLLHLMEELLTVQEPGAVRWEFLIIDLIPNFLKILLWMKRAMKNL</sequence>
<evidence type="ECO:0000313" key="3">
    <source>
        <dbReference type="Proteomes" id="UP000015102"/>
    </source>
</evidence>
<name>T1GWK6_MEGSC</name>
<reference evidence="3" key="1">
    <citation type="submission" date="2013-02" db="EMBL/GenBank/DDBJ databases">
        <authorList>
            <person name="Hughes D."/>
        </authorList>
    </citation>
    <scope>NUCLEOTIDE SEQUENCE</scope>
    <source>
        <strain>Durham</strain>
        <strain evidence="3">NC isolate 2 -- Noor lab</strain>
    </source>
</reference>
<evidence type="ECO:0000313" key="2">
    <source>
        <dbReference type="EnsemblMetazoa" id="MESCA008183-PA"/>
    </source>
</evidence>
<proteinExistence type="predicted"/>
<feature type="signal peptide" evidence="1">
    <location>
        <begin position="1"/>
        <end position="17"/>
    </location>
</feature>
<dbReference type="Proteomes" id="UP000015102">
    <property type="component" value="Unassembled WGS sequence"/>
</dbReference>
<dbReference type="AlphaFoldDB" id="T1GWK6"/>
<dbReference type="EnsemblMetazoa" id="MESCA008183-RA">
    <property type="protein sequence ID" value="MESCA008183-PA"/>
    <property type="gene ID" value="MESCA008183"/>
</dbReference>
<accession>T1GWK6</accession>
<keyword evidence="3" id="KW-1185">Reference proteome</keyword>
<evidence type="ECO:0000256" key="1">
    <source>
        <dbReference type="SAM" id="SignalP"/>
    </source>
</evidence>
<dbReference type="HOGENOM" id="CLU_2998825_0_0_1"/>
<reference evidence="2" key="2">
    <citation type="submission" date="2015-06" db="UniProtKB">
        <authorList>
            <consortium name="EnsemblMetazoa"/>
        </authorList>
    </citation>
    <scope>IDENTIFICATION</scope>
</reference>
<dbReference type="EMBL" id="CAQQ02092755">
    <property type="status" value="NOT_ANNOTATED_CDS"/>
    <property type="molecule type" value="Genomic_DNA"/>
</dbReference>
<organism evidence="2 3">
    <name type="scientific">Megaselia scalaris</name>
    <name type="common">Humpbacked fly</name>
    <name type="synonym">Phora scalaris</name>
    <dbReference type="NCBI Taxonomy" id="36166"/>
    <lineage>
        <taxon>Eukaryota</taxon>
        <taxon>Metazoa</taxon>
        <taxon>Ecdysozoa</taxon>
        <taxon>Arthropoda</taxon>
        <taxon>Hexapoda</taxon>
        <taxon>Insecta</taxon>
        <taxon>Pterygota</taxon>
        <taxon>Neoptera</taxon>
        <taxon>Endopterygota</taxon>
        <taxon>Diptera</taxon>
        <taxon>Brachycera</taxon>
        <taxon>Muscomorpha</taxon>
        <taxon>Platypezoidea</taxon>
        <taxon>Phoridae</taxon>
        <taxon>Megaseliini</taxon>
        <taxon>Megaselia</taxon>
    </lineage>
</organism>